<dbReference type="Pfam" id="PF03466">
    <property type="entry name" value="LysR_substrate"/>
    <property type="match status" value="2"/>
</dbReference>
<dbReference type="InterPro" id="IPR058163">
    <property type="entry name" value="LysR-type_TF_proteobact-type"/>
</dbReference>
<dbReference type="InterPro" id="IPR036388">
    <property type="entry name" value="WH-like_DNA-bd_sf"/>
</dbReference>
<dbReference type="GO" id="GO:0003677">
    <property type="term" value="F:DNA binding"/>
    <property type="evidence" value="ECO:0007669"/>
    <property type="project" value="UniProtKB-KW"/>
</dbReference>
<organism evidence="6 7">
    <name type="scientific">Veronia nyctiphanis</name>
    <dbReference type="NCBI Taxonomy" id="1278244"/>
    <lineage>
        <taxon>Bacteria</taxon>
        <taxon>Pseudomonadati</taxon>
        <taxon>Pseudomonadota</taxon>
        <taxon>Gammaproteobacteria</taxon>
        <taxon>Vibrionales</taxon>
        <taxon>Vibrionaceae</taxon>
        <taxon>Veronia</taxon>
    </lineage>
</organism>
<dbReference type="AlphaFoldDB" id="A0A4Q0YLZ0"/>
<dbReference type="PRINTS" id="PR00039">
    <property type="entry name" value="HTHLYSR"/>
</dbReference>
<dbReference type="InterPro" id="IPR036390">
    <property type="entry name" value="WH_DNA-bd_sf"/>
</dbReference>
<dbReference type="Gene3D" id="3.40.190.290">
    <property type="match status" value="2"/>
</dbReference>
<reference evidence="6 7" key="1">
    <citation type="submission" date="2017-10" db="EMBL/GenBank/DDBJ databases">
        <title>Nyctiphanis sp. nov., isolated from the stomach of the euphausiid Nyctiphanes simplex (Hansen, 1911) in the Gulf of California.</title>
        <authorList>
            <person name="Gomez-Gil B."/>
            <person name="Aguilar-Mendez M."/>
            <person name="Lopez-Cortes A."/>
            <person name="Gomez-Gutierrez J."/>
            <person name="Roque A."/>
            <person name="Lang E."/>
            <person name="Gonzalez-Castillo A."/>
        </authorList>
    </citation>
    <scope>NUCLEOTIDE SEQUENCE [LARGE SCALE GENOMIC DNA]</scope>
    <source>
        <strain evidence="6 7">CAIM 600</strain>
    </source>
</reference>
<evidence type="ECO:0000259" key="5">
    <source>
        <dbReference type="PROSITE" id="PS50931"/>
    </source>
</evidence>
<keyword evidence="3" id="KW-0238">DNA-binding</keyword>
<keyword evidence="2" id="KW-0805">Transcription regulation</keyword>
<dbReference type="FunFam" id="1.10.10.10:FF:000001">
    <property type="entry name" value="LysR family transcriptional regulator"/>
    <property type="match status" value="1"/>
</dbReference>
<evidence type="ECO:0000256" key="3">
    <source>
        <dbReference type="ARBA" id="ARBA00023125"/>
    </source>
</evidence>
<dbReference type="InterPro" id="IPR000847">
    <property type="entry name" value="LysR_HTH_N"/>
</dbReference>
<dbReference type="Proteomes" id="UP000290287">
    <property type="component" value="Unassembled WGS sequence"/>
</dbReference>
<dbReference type="SUPFAM" id="SSF53850">
    <property type="entry name" value="Periplasmic binding protein-like II"/>
    <property type="match status" value="1"/>
</dbReference>
<evidence type="ECO:0000256" key="2">
    <source>
        <dbReference type="ARBA" id="ARBA00023015"/>
    </source>
</evidence>
<dbReference type="Gene3D" id="1.10.10.10">
    <property type="entry name" value="Winged helix-like DNA-binding domain superfamily/Winged helix DNA-binding domain"/>
    <property type="match status" value="1"/>
</dbReference>
<dbReference type="PROSITE" id="PS50931">
    <property type="entry name" value="HTH_LYSR"/>
    <property type="match status" value="1"/>
</dbReference>
<evidence type="ECO:0000313" key="7">
    <source>
        <dbReference type="Proteomes" id="UP000290287"/>
    </source>
</evidence>
<dbReference type="OrthoDB" id="5825379at2"/>
<dbReference type="Pfam" id="PF00126">
    <property type="entry name" value="HTH_1"/>
    <property type="match status" value="1"/>
</dbReference>
<gene>
    <name evidence="6" type="ORF">CS022_19405</name>
</gene>
<sequence>MENKLLSFRMQLFASVIRAGSFTVAAEQLNLTKSGLSQHITALEQELGVQLMHRTTRKLTLSHAGEIFFDRCVELENLLRIAVDELNETQSTICGSLTLTAPEGLVRPVISPVVIQLMAKHPELTIDLIVSDKQLDLVQGNIDVAIRAGKLVDSASKARRIGEINEHWYINKNIVCSESVAEIVLPWQNSSSEKQLKVSTFPAAIEFVLQGAGIALIPDITVLDFIDDGTLVKVEHPGEPGLKQERIPVYAMHNYQNHTPRNVQYVIAAIEDALQNLTKKLDNMS</sequence>
<keyword evidence="4" id="KW-0804">Transcription</keyword>
<name>A0A4Q0YLZ0_9GAMM</name>
<dbReference type="SUPFAM" id="SSF46785">
    <property type="entry name" value="Winged helix' DNA-binding domain"/>
    <property type="match status" value="1"/>
</dbReference>
<evidence type="ECO:0000313" key="6">
    <source>
        <dbReference type="EMBL" id="RXJ71837.1"/>
    </source>
</evidence>
<evidence type="ECO:0000256" key="1">
    <source>
        <dbReference type="ARBA" id="ARBA00009437"/>
    </source>
</evidence>
<dbReference type="RefSeq" id="WP_129123612.1">
    <property type="nucleotide sequence ID" value="NZ_PEIB01000031.1"/>
</dbReference>
<dbReference type="InterPro" id="IPR005119">
    <property type="entry name" value="LysR_subst-bd"/>
</dbReference>
<protein>
    <recommendedName>
        <fullName evidence="5">HTH lysR-type domain-containing protein</fullName>
    </recommendedName>
</protein>
<dbReference type="GO" id="GO:0003700">
    <property type="term" value="F:DNA-binding transcription factor activity"/>
    <property type="evidence" value="ECO:0007669"/>
    <property type="project" value="InterPro"/>
</dbReference>
<evidence type="ECO:0000256" key="4">
    <source>
        <dbReference type="ARBA" id="ARBA00023163"/>
    </source>
</evidence>
<comment type="similarity">
    <text evidence="1">Belongs to the LysR transcriptional regulatory family.</text>
</comment>
<dbReference type="PANTHER" id="PTHR30537:SF66">
    <property type="entry name" value="IRON-REGULATED VIRULENCE REGULATORY PROTEIN IRGB"/>
    <property type="match status" value="1"/>
</dbReference>
<comment type="caution">
    <text evidence="6">The sequence shown here is derived from an EMBL/GenBank/DDBJ whole genome shotgun (WGS) entry which is preliminary data.</text>
</comment>
<feature type="domain" description="HTH lysR-type" evidence="5">
    <location>
        <begin position="1"/>
        <end position="62"/>
    </location>
</feature>
<accession>A0A4Q0YLZ0</accession>
<dbReference type="PANTHER" id="PTHR30537">
    <property type="entry name" value="HTH-TYPE TRANSCRIPTIONAL REGULATOR"/>
    <property type="match status" value="1"/>
</dbReference>
<dbReference type="EMBL" id="PEIB01000031">
    <property type="protein sequence ID" value="RXJ71837.1"/>
    <property type="molecule type" value="Genomic_DNA"/>
</dbReference>
<proteinExistence type="inferred from homology"/>
<keyword evidence="7" id="KW-1185">Reference proteome</keyword>